<evidence type="ECO:0000313" key="4">
    <source>
        <dbReference type="EMBL" id="ORX75091.1"/>
    </source>
</evidence>
<dbReference type="PROSITE" id="PS50250">
    <property type="entry name" value="PCI"/>
    <property type="match status" value="1"/>
</dbReference>
<dbReference type="PANTHER" id="PTHR10539:SF0">
    <property type="entry name" value="26S PROTEASOME NON-ATPASE REGULATORY SUBUNIT 13"/>
    <property type="match status" value="1"/>
</dbReference>
<accession>A0A1Y1WNG4</accession>
<dbReference type="GO" id="GO:0005829">
    <property type="term" value="C:cytosol"/>
    <property type="evidence" value="ECO:0007669"/>
    <property type="project" value="EnsemblFungi"/>
</dbReference>
<evidence type="ECO:0000256" key="1">
    <source>
        <dbReference type="ARBA" id="ARBA00006207"/>
    </source>
</evidence>
<dbReference type="SMART" id="SM00088">
    <property type="entry name" value="PINT"/>
    <property type="match status" value="1"/>
</dbReference>
<dbReference type="SUPFAM" id="SSF46785">
    <property type="entry name" value="Winged helix' DNA-binding domain"/>
    <property type="match status" value="1"/>
</dbReference>
<keyword evidence="2" id="KW-0647">Proteasome</keyword>
<sequence length="390" mass="44924">MSGTKMEIDVIGFLHQLSANAPNELRSTFSNFEQLYDKKLWHQLTLELHKILDIPAAAQYLIPLYNQFIVDWKDKMNQIMLVQYLARASQQCKDPKESLDFLLSNTEFLKEKKINDAYCLAQMEAAHYKLILNDTEGCKATMDECEKLLDDLPETEPVVNASFYRVSANYYKVKADYPQYYRNALLYLSSINIDDLSNEEKVERAYELSISALLGEGLYNFGELLMHPILESLVGTPYEWLKNLLYAYNSGNIDAFNTISNSGEFLKESLLVNNLDFLRRKLCLMSLMEHVFQRTKEERGSIPFSAIAAETKVAEDEVEHLIMKAFSLGILKGKIDQVDKIVMVTWVQPRVLDLEQINSLKVRLDDWIEKVNKQTISLENEDGVNKIIVQ</sequence>
<reference evidence="4 5" key="1">
    <citation type="submission" date="2016-08" db="EMBL/GenBank/DDBJ databases">
        <title>A Parts List for Fungal Cellulosomes Revealed by Comparative Genomics.</title>
        <authorList>
            <consortium name="DOE Joint Genome Institute"/>
            <person name="Haitjema C.H."/>
            <person name="Gilmore S.P."/>
            <person name="Henske J.K."/>
            <person name="Solomon K.V."/>
            <person name="De Groot R."/>
            <person name="Kuo A."/>
            <person name="Mondo S.J."/>
            <person name="Salamov A.A."/>
            <person name="Labutti K."/>
            <person name="Zhao Z."/>
            <person name="Chiniquy J."/>
            <person name="Barry K."/>
            <person name="Brewer H.M."/>
            <person name="Purvine S.O."/>
            <person name="Wright A.T."/>
            <person name="Boxma B."/>
            <person name="Van Alen T."/>
            <person name="Hackstein J.H."/>
            <person name="Baker S.E."/>
            <person name="Grigoriev I.V."/>
            <person name="O'Malley M.A."/>
        </authorList>
    </citation>
    <scope>NUCLEOTIDE SEQUENCE [LARGE SCALE GENOMIC DNA]</scope>
    <source>
        <strain evidence="4 5">S4</strain>
    </source>
</reference>
<keyword evidence="5" id="KW-1185">Reference proteome</keyword>
<name>A0A1Y1WNG4_9FUNG</name>
<dbReference type="InterPro" id="IPR054179">
    <property type="entry name" value="PSD13_N"/>
</dbReference>
<evidence type="ECO:0000259" key="3">
    <source>
        <dbReference type="PROSITE" id="PS50250"/>
    </source>
</evidence>
<dbReference type="OrthoDB" id="1093at2759"/>
<feature type="domain" description="PCI" evidence="3">
    <location>
        <begin position="179"/>
        <end position="349"/>
    </location>
</feature>
<organism evidence="4 5">
    <name type="scientific">Anaeromyces robustus</name>
    <dbReference type="NCBI Taxonomy" id="1754192"/>
    <lineage>
        <taxon>Eukaryota</taxon>
        <taxon>Fungi</taxon>
        <taxon>Fungi incertae sedis</taxon>
        <taxon>Chytridiomycota</taxon>
        <taxon>Chytridiomycota incertae sedis</taxon>
        <taxon>Neocallimastigomycetes</taxon>
        <taxon>Neocallimastigales</taxon>
        <taxon>Neocallimastigaceae</taxon>
        <taxon>Anaeromyces</taxon>
    </lineage>
</organism>
<dbReference type="EMBL" id="MCFG01000379">
    <property type="protein sequence ID" value="ORX75091.1"/>
    <property type="molecule type" value="Genomic_DNA"/>
</dbReference>
<dbReference type="GO" id="GO:0043248">
    <property type="term" value="P:proteasome assembly"/>
    <property type="evidence" value="ECO:0007669"/>
    <property type="project" value="EnsemblFungi"/>
</dbReference>
<dbReference type="AlphaFoldDB" id="A0A1Y1WNG4"/>
<evidence type="ECO:0000256" key="2">
    <source>
        <dbReference type="ARBA" id="ARBA00022942"/>
    </source>
</evidence>
<dbReference type="PANTHER" id="PTHR10539">
    <property type="entry name" value="26S PROTEASOME NON-ATPASE REGULATORY SUBUNIT 13"/>
    <property type="match status" value="1"/>
</dbReference>
<comment type="similarity">
    <text evidence="1">Belongs to the proteasome subunit S11 family.</text>
</comment>
<dbReference type="GO" id="GO:0043161">
    <property type="term" value="P:proteasome-mediated ubiquitin-dependent protein catabolic process"/>
    <property type="evidence" value="ECO:0007669"/>
    <property type="project" value="EnsemblFungi"/>
</dbReference>
<evidence type="ECO:0000313" key="5">
    <source>
        <dbReference type="Proteomes" id="UP000193944"/>
    </source>
</evidence>
<proteinExistence type="inferred from homology"/>
<dbReference type="GO" id="GO:0034515">
    <property type="term" value="C:proteasome storage granule"/>
    <property type="evidence" value="ECO:0007669"/>
    <property type="project" value="EnsemblFungi"/>
</dbReference>
<dbReference type="GO" id="GO:0005634">
    <property type="term" value="C:nucleus"/>
    <property type="evidence" value="ECO:0007669"/>
    <property type="project" value="EnsemblFungi"/>
</dbReference>
<protein>
    <submittedName>
        <fullName evidence="4">PCI-domain-containing protein</fullName>
    </submittedName>
</protein>
<dbReference type="Pfam" id="PF01399">
    <property type="entry name" value="PCI"/>
    <property type="match status" value="1"/>
</dbReference>
<dbReference type="STRING" id="1754192.A0A1Y1WNG4"/>
<dbReference type="InterPro" id="IPR035298">
    <property type="entry name" value="PSMD13"/>
</dbReference>
<dbReference type="Pfam" id="PF22037">
    <property type="entry name" value="PSD13_N"/>
    <property type="match status" value="1"/>
</dbReference>
<dbReference type="InterPro" id="IPR036390">
    <property type="entry name" value="WH_DNA-bd_sf"/>
</dbReference>
<dbReference type="GO" id="GO:0005198">
    <property type="term" value="F:structural molecule activity"/>
    <property type="evidence" value="ECO:0007669"/>
    <property type="project" value="EnsemblFungi"/>
</dbReference>
<reference evidence="4 5" key="2">
    <citation type="submission" date="2016-08" db="EMBL/GenBank/DDBJ databases">
        <title>Pervasive Adenine N6-methylation of Active Genes in Fungi.</title>
        <authorList>
            <consortium name="DOE Joint Genome Institute"/>
            <person name="Mondo S.J."/>
            <person name="Dannebaum R.O."/>
            <person name="Kuo R.C."/>
            <person name="Labutti K."/>
            <person name="Haridas S."/>
            <person name="Kuo A."/>
            <person name="Salamov A."/>
            <person name="Ahrendt S.R."/>
            <person name="Lipzen A."/>
            <person name="Sullivan W."/>
            <person name="Andreopoulos W.B."/>
            <person name="Clum A."/>
            <person name="Lindquist E."/>
            <person name="Daum C."/>
            <person name="Ramamoorthy G.K."/>
            <person name="Gryganskyi A."/>
            <person name="Culley D."/>
            <person name="Magnuson J.K."/>
            <person name="James T.Y."/>
            <person name="O'Malley M.A."/>
            <person name="Stajich J.E."/>
            <person name="Spatafora J.W."/>
            <person name="Visel A."/>
            <person name="Grigoriev I.V."/>
        </authorList>
    </citation>
    <scope>NUCLEOTIDE SEQUENCE [LARGE SCALE GENOMIC DNA]</scope>
    <source>
        <strain evidence="4 5">S4</strain>
    </source>
</reference>
<comment type="caution">
    <text evidence="4">The sequence shown here is derived from an EMBL/GenBank/DDBJ whole genome shotgun (WGS) entry which is preliminary data.</text>
</comment>
<gene>
    <name evidence="4" type="ORF">BCR32DRAFT_285507</name>
</gene>
<dbReference type="InterPro" id="IPR000717">
    <property type="entry name" value="PCI_dom"/>
</dbReference>
<dbReference type="Proteomes" id="UP000193944">
    <property type="component" value="Unassembled WGS sequence"/>
</dbReference>
<dbReference type="GO" id="GO:0008541">
    <property type="term" value="C:proteasome regulatory particle, lid subcomplex"/>
    <property type="evidence" value="ECO:0007669"/>
    <property type="project" value="EnsemblFungi"/>
</dbReference>